<evidence type="ECO:0000256" key="1">
    <source>
        <dbReference type="SAM" id="MobiDB-lite"/>
    </source>
</evidence>
<dbReference type="PANTHER" id="PTHR33667:SF7">
    <property type="entry name" value="RIKEN CDNA 1810020O05 GENE"/>
    <property type="match status" value="1"/>
</dbReference>
<evidence type="ECO:0000313" key="2">
    <source>
        <dbReference type="EMBL" id="KFV63228.1"/>
    </source>
</evidence>
<evidence type="ECO:0000313" key="3">
    <source>
        <dbReference type="Proteomes" id="UP000053875"/>
    </source>
</evidence>
<keyword evidence="3" id="KW-1185">Reference proteome</keyword>
<reference evidence="2 3" key="1">
    <citation type="submission" date="2014-04" db="EMBL/GenBank/DDBJ databases">
        <title>Genome evolution of avian class.</title>
        <authorList>
            <person name="Zhang G."/>
            <person name="Li C."/>
        </authorList>
    </citation>
    <scope>NUCLEOTIDE SEQUENCE [LARGE SCALE GENOMIC DNA]</scope>
    <source>
        <strain evidence="2">BGI_N307</strain>
    </source>
</reference>
<organism evidence="2 3">
    <name type="scientific">Dryobates pubescens</name>
    <name type="common">Downy woodpecker</name>
    <name type="synonym">Picoides pubescens</name>
    <dbReference type="NCBI Taxonomy" id="118200"/>
    <lineage>
        <taxon>Eukaryota</taxon>
        <taxon>Metazoa</taxon>
        <taxon>Chordata</taxon>
        <taxon>Craniata</taxon>
        <taxon>Vertebrata</taxon>
        <taxon>Euteleostomi</taxon>
        <taxon>Archelosauria</taxon>
        <taxon>Archosauria</taxon>
        <taxon>Dinosauria</taxon>
        <taxon>Saurischia</taxon>
        <taxon>Theropoda</taxon>
        <taxon>Coelurosauria</taxon>
        <taxon>Aves</taxon>
        <taxon>Neognathae</taxon>
        <taxon>Neoaves</taxon>
        <taxon>Telluraves</taxon>
        <taxon>Coraciimorphae</taxon>
        <taxon>Piciformes</taxon>
        <taxon>Picidae</taxon>
        <taxon>Dryobates</taxon>
    </lineage>
</organism>
<gene>
    <name evidence="2" type="ORF">N307_08261</name>
</gene>
<dbReference type="EMBL" id="KL215116">
    <property type="protein sequence ID" value="KFV63228.1"/>
    <property type="molecule type" value="Genomic_DNA"/>
</dbReference>
<proteinExistence type="predicted"/>
<protein>
    <submittedName>
        <fullName evidence="2">Uncharacterized protein FLJ43738</fullName>
    </submittedName>
</protein>
<dbReference type="PANTHER" id="PTHR33667">
    <property type="entry name" value="SI:DKEY-57N24.6"/>
    <property type="match status" value="1"/>
</dbReference>
<accession>A0A093G273</accession>
<feature type="non-terminal residue" evidence="2">
    <location>
        <position position="1"/>
    </location>
</feature>
<dbReference type="AlphaFoldDB" id="A0A093G273"/>
<dbReference type="STRING" id="118200.A0A093G273"/>
<feature type="region of interest" description="Disordered" evidence="1">
    <location>
        <begin position="59"/>
        <end position="92"/>
    </location>
</feature>
<dbReference type="Proteomes" id="UP000053875">
    <property type="component" value="Unassembled WGS sequence"/>
</dbReference>
<sequence>VPIYCKYKFHHFPPHQTQGQVHATHVYFKDVNVLLTGTMEPGELERYLRGPPMEIEVHDRDRKLDHKRAKPSLPEEAEADEDVGEGSSLACKPTMTDSCRGKEEWHPHGVAKVSLTELLSGQKHLAIRAPILNCSHLSTAGWSKHRSPKRRGAGRDSPSLLMAHYLESGSLLKVDVEIAVPLRMCAEMAEAPYGLIIYIFDHKKSSLSSELLEEISSINAEGLQLHHSLLSFETIESAALRLKTTPEKVSELDVVSGFHLMDGETHLFVLEGLKDKAIKRIWDRHLERAHRHREGHLTVLYNSDLSFPQRLYSDLEDIFYRFHLCQPLPDLGKQVLPFRTRGRWLAPQESFQTLSRFIILCQSKSLGAVIRGDLLPSAKMLTDFSHQYGVPLACGDV</sequence>
<feature type="non-terminal residue" evidence="2">
    <location>
        <position position="397"/>
    </location>
</feature>
<name>A0A093G273_DRYPU</name>
<feature type="compositionally biased region" description="Acidic residues" evidence="1">
    <location>
        <begin position="75"/>
        <end position="84"/>
    </location>
</feature>